<dbReference type="GO" id="GO:0005886">
    <property type="term" value="C:plasma membrane"/>
    <property type="evidence" value="ECO:0007669"/>
    <property type="project" value="UniProtKB-SubCell"/>
</dbReference>
<dbReference type="eggNOG" id="arCOG01808">
    <property type="taxonomic scope" value="Archaea"/>
</dbReference>
<feature type="transmembrane region" description="Helical" evidence="6">
    <location>
        <begin position="324"/>
        <end position="348"/>
    </location>
</feature>
<evidence type="ECO:0000256" key="2">
    <source>
        <dbReference type="ARBA" id="ARBA00022475"/>
    </source>
</evidence>
<dbReference type="InterPro" id="IPR018076">
    <property type="entry name" value="T2SS_GspF_dom"/>
</dbReference>
<dbReference type="InterPro" id="IPR056569">
    <property type="entry name" value="ArlJ-like"/>
</dbReference>
<feature type="domain" description="Type II secretion system protein GspF" evidence="7">
    <location>
        <begin position="399"/>
        <end position="523"/>
    </location>
</feature>
<feature type="transmembrane region" description="Helical" evidence="6">
    <location>
        <begin position="556"/>
        <end position="578"/>
    </location>
</feature>
<evidence type="ECO:0000313" key="9">
    <source>
        <dbReference type="Proteomes" id="UP000002593"/>
    </source>
</evidence>
<dbReference type="EMBL" id="CP000493">
    <property type="protein sequence ID" value="ABM80943.1"/>
    <property type="molecule type" value="Genomic_DNA"/>
</dbReference>
<evidence type="ECO:0000256" key="3">
    <source>
        <dbReference type="ARBA" id="ARBA00022692"/>
    </source>
</evidence>
<organism evidence="8 9">
    <name type="scientific">Hyperthermus butylicus (strain DSM 5456 / JCM 9403 / PLM1-5)</name>
    <dbReference type="NCBI Taxonomy" id="415426"/>
    <lineage>
        <taxon>Archaea</taxon>
        <taxon>Thermoproteota</taxon>
        <taxon>Thermoprotei</taxon>
        <taxon>Desulfurococcales</taxon>
        <taxon>Pyrodictiaceae</taxon>
        <taxon>Hyperthermus</taxon>
    </lineage>
</organism>
<feature type="transmembrane region" description="Helical" evidence="6">
    <location>
        <begin position="74"/>
        <end position="97"/>
    </location>
</feature>
<dbReference type="KEGG" id="hbu:Hbut_1100"/>
<reference evidence="8 9" key="1">
    <citation type="journal article" date="2007" name="Archaea">
        <title>The genome of Hyperthermus butylicus: a sulfur-reducing, peptide fermenting, neutrophilic Crenarchaeote growing up to 108 degrees C.</title>
        <authorList>
            <person name="Brugger K."/>
            <person name="Chen L."/>
            <person name="Stark M."/>
            <person name="Zibat A."/>
            <person name="Redder P."/>
            <person name="Ruepp A."/>
            <person name="Awayez M."/>
            <person name="She Q."/>
            <person name="Garrett R.A."/>
            <person name="Klenk H.P."/>
        </authorList>
    </citation>
    <scope>NUCLEOTIDE SEQUENCE [LARGE SCALE GENOMIC DNA]</scope>
    <source>
        <strain evidence="9">DSM 5456 / JCM 9403 / PLM1-5</strain>
    </source>
</reference>
<feature type="transmembrane region" description="Helical" evidence="6">
    <location>
        <begin position="291"/>
        <end position="312"/>
    </location>
</feature>
<dbReference type="RefSeq" id="WP_011822261.1">
    <property type="nucleotide sequence ID" value="NC_008818.1"/>
</dbReference>
<dbReference type="HOGENOM" id="CLU_030780_0_0_2"/>
<dbReference type="OrthoDB" id="12374at2157"/>
<evidence type="ECO:0000256" key="4">
    <source>
        <dbReference type="ARBA" id="ARBA00022989"/>
    </source>
</evidence>
<evidence type="ECO:0000256" key="1">
    <source>
        <dbReference type="ARBA" id="ARBA00004651"/>
    </source>
</evidence>
<comment type="subcellular location">
    <subcellularLocation>
        <location evidence="1">Cell membrane</location>
        <topology evidence="1">Multi-pass membrane protein</topology>
    </subcellularLocation>
</comment>
<feature type="transmembrane region" description="Helical" evidence="6">
    <location>
        <begin position="103"/>
        <end position="124"/>
    </location>
</feature>
<keyword evidence="4 6" id="KW-1133">Transmembrane helix</keyword>
<accession>A2BLT2</accession>
<dbReference type="PANTHER" id="PTHR35402">
    <property type="entry name" value="INTEGRAL MEMBRANE PROTEIN-RELATED"/>
    <property type="match status" value="1"/>
</dbReference>
<gene>
    <name evidence="8" type="ordered locus">Hbut_1100</name>
</gene>
<dbReference type="STRING" id="415426.Hbut_1100"/>
<evidence type="ECO:0000256" key="5">
    <source>
        <dbReference type="ARBA" id="ARBA00023136"/>
    </source>
</evidence>
<keyword evidence="2" id="KW-1003">Cell membrane</keyword>
<proteinExistence type="predicted"/>
<evidence type="ECO:0000259" key="7">
    <source>
        <dbReference type="Pfam" id="PF00482"/>
    </source>
</evidence>
<dbReference type="Pfam" id="PF00482">
    <property type="entry name" value="T2SSF"/>
    <property type="match status" value="2"/>
</dbReference>
<dbReference type="Proteomes" id="UP000002593">
    <property type="component" value="Chromosome"/>
</dbReference>
<feature type="transmembrane region" description="Helical" evidence="6">
    <location>
        <begin position="360"/>
        <end position="385"/>
    </location>
</feature>
<keyword evidence="5 6" id="KW-0472">Membrane</keyword>
<dbReference type="PANTHER" id="PTHR35402:SF1">
    <property type="entry name" value="TYPE II SECRETION SYSTEM PROTEIN GSPF DOMAIN-CONTAINING PROTEIN"/>
    <property type="match status" value="1"/>
</dbReference>
<dbReference type="GeneID" id="4781716"/>
<dbReference type="EnsemblBacteria" id="ABM80943">
    <property type="protein sequence ID" value="ABM80943"/>
    <property type="gene ID" value="Hbut_1100"/>
</dbReference>
<evidence type="ECO:0000313" key="8">
    <source>
        <dbReference type="EMBL" id="ABM80943.1"/>
    </source>
</evidence>
<feature type="transmembrane region" description="Helical" evidence="6">
    <location>
        <begin position="590"/>
        <end position="615"/>
    </location>
</feature>
<dbReference type="AlphaFoldDB" id="A2BLT2"/>
<feature type="transmembrane region" description="Helical" evidence="6">
    <location>
        <begin position="249"/>
        <end position="271"/>
    </location>
</feature>
<feature type="domain" description="Type II secretion system protein GspF" evidence="7">
    <location>
        <begin position="142"/>
        <end position="269"/>
    </location>
</feature>
<keyword evidence="3 6" id="KW-0812">Transmembrane</keyword>
<sequence>MSLLRRFARRFRKKRESTARRRTVKKVPLTLIYDSLALTVLGKYPERFAKAFQLYEMIDKAGLNTHPTLYAARILFAVVLLLSAAVVATIYLAFLPISFTVKVVISLALFFAPVIVFVAGLMYPASKASSRAERVDMEFPFFAAYMTAMAYGGVPPEKLIERLAEIRMFRALREEARRILRDVKIFGKNILSALEHNALHHPSRLYRDFMLGYLTVIRTGGNVHHYLEVRTQEVIQARMEDLRNRADRVGLIVEAYVAVAVLGTLSFYIFFIVSGLIGRAVGGGLGGTTGLILYSFIVLPLITIAILMLLNTTIPSYENIREPYIYMAISVPTAFVTSLILLQLTGVYRIPTATVDIKAISMASAIFALGLMIASLGPAIVYMRIARKEKKINRSLPAFFRDLSEVRRTGLSPERSIIVLSERDYGELSNVIRRIAAALSMGLHVERAFRTAIKGYKSWILRVTMRFLVDAIDVGGGSPTTIDSLARFVSTLIELNENLKRRLKPFIIMPYFGAVIVAVASILTLAMLVNAIAATGLGTTQYSFGGLQVSLSPAQIGKLLLLASIASILNGWLSGLVAGKLADLHTAGGFLHATLLTAIVLVSIIAALTVSGSLLQSVAAG</sequence>
<name>A2BLT2_HYPBU</name>
<evidence type="ECO:0000256" key="6">
    <source>
        <dbReference type="SAM" id="Phobius"/>
    </source>
</evidence>
<feature type="transmembrane region" description="Helical" evidence="6">
    <location>
        <begin position="511"/>
        <end position="536"/>
    </location>
</feature>
<keyword evidence="9" id="KW-1185">Reference proteome</keyword>
<protein>
    <submittedName>
        <fullName evidence="8">Conserved crenarchaeal protein</fullName>
    </submittedName>
</protein>